<organism evidence="2">
    <name type="scientific">Candidatus Kentrum sp. UNK</name>
    <dbReference type="NCBI Taxonomy" id="2126344"/>
    <lineage>
        <taxon>Bacteria</taxon>
        <taxon>Pseudomonadati</taxon>
        <taxon>Pseudomonadota</taxon>
        <taxon>Gammaproteobacteria</taxon>
        <taxon>Candidatus Kentrum</taxon>
    </lineage>
</organism>
<name>A0A451B455_9GAMM</name>
<reference evidence="2" key="1">
    <citation type="submission" date="2019-02" db="EMBL/GenBank/DDBJ databases">
        <authorList>
            <person name="Gruber-Vodicka R. H."/>
            <person name="Seah K. B. B."/>
        </authorList>
    </citation>
    <scope>NUCLEOTIDE SEQUENCE</scope>
    <source>
        <strain evidence="2">BECK_BY19</strain>
        <strain evidence="1">BECK_BY8</strain>
    </source>
</reference>
<evidence type="ECO:0000313" key="2">
    <source>
        <dbReference type="EMBL" id="VFK73062.1"/>
    </source>
</evidence>
<gene>
    <name evidence="1" type="ORF">BECKUNK1418G_GA0071005_11963</name>
    <name evidence="2" type="ORF">BECKUNK1418H_GA0071006_11603</name>
</gene>
<sequence length="81" mass="9224">MQNVVAVAPKRSTIYFEPDLRKALRIKSAETSRSISNLVNDAVREALSEDAEDLAAFEKRATEPLISYEDMLLKLREDDRI</sequence>
<proteinExistence type="predicted"/>
<evidence type="ECO:0008006" key="3">
    <source>
        <dbReference type="Google" id="ProtNLM"/>
    </source>
</evidence>
<dbReference type="EMBL" id="CAADFZ010000196">
    <property type="protein sequence ID" value="VFK68103.1"/>
    <property type="molecule type" value="Genomic_DNA"/>
</dbReference>
<dbReference type="AlphaFoldDB" id="A0A451B455"/>
<evidence type="ECO:0000313" key="1">
    <source>
        <dbReference type="EMBL" id="VFK68103.1"/>
    </source>
</evidence>
<accession>A0A451B455</accession>
<dbReference type="EMBL" id="CAADGD010000160">
    <property type="protein sequence ID" value="VFK73062.1"/>
    <property type="molecule type" value="Genomic_DNA"/>
</dbReference>
<protein>
    <recommendedName>
        <fullName evidence="3">CopG family transcriptional regulator</fullName>
    </recommendedName>
</protein>